<dbReference type="Gene3D" id="2.30.42.10">
    <property type="match status" value="1"/>
</dbReference>
<dbReference type="CDD" id="cd07560">
    <property type="entry name" value="Peptidase_S41_CPP"/>
    <property type="match status" value="1"/>
</dbReference>
<evidence type="ECO:0000256" key="7">
    <source>
        <dbReference type="RuleBase" id="RU004404"/>
    </source>
</evidence>
<dbReference type="FunFam" id="2.30.42.10:FF:000063">
    <property type="entry name" value="Peptidase, S41 family"/>
    <property type="match status" value="1"/>
</dbReference>
<dbReference type="InterPro" id="IPR029045">
    <property type="entry name" value="ClpP/crotonase-like_dom_sf"/>
</dbReference>
<accession>A0A9C7G9K9</accession>
<keyword evidence="2 7" id="KW-0645">Protease</keyword>
<dbReference type="GO" id="GO:0006508">
    <property type="term" value="P:proteolysis"/>
    <property type="evidence" value="ECO:0007669"/>
    <property type="project" value="UniProtKB-KW"/>
</dbReference>
<dbReference type="Pfam" id="PF01471">
    <property type="entry name" value="PG_binding_1"/>
    <property type="match status" value="1"/>
</dbReference>
<comment type="caution">
    <text evidence="9">The sequence shown here is derived from an EMBL/GenBank/DDBJ whole genome shotgun (WGS) entry which is preliminary data.</text>
</comment>
<reference evidence="9" key="1">
    <citation type="submission" date="2021-10" db="EMBL/GenBank/DDBJ databases">
        <authorList>
            <person name="Criscuolo A."/>
        </authorList>
    </citation>
    <scope>NUCLEOTIDE SEQUENCE</scope>
    <source>
        <strain evidence="9">CIP111885</strain>
    </source>
</reference>
<name>A0A9C7G9K9_9BACI</name>
<evidence type="ECO:0000256" key="4">
    <source>
        <dbReference type="ARBA" id="ARBA00022825"/>
    </source>
</evidence>
<keyword evidence="4 7" id="KW-0720">Serine protease</keyword>
<dbReference type="SUPFAM" id="SSF47090">
    <property type="entry name" value="PGBD-like"/>
    <property type="match status" value="1"/>
</dbReference>
<comment type="catalytic activity">
    <reaction evidence="5">
        <text>The enzyme shows specific recognition of a C-terminal tripeptide, Xaa-Yaa-Zaa, in which Xaa is preferably Ala or Leu, Yaa is preferably Ala or Tyr, and Zaa is preferably Ala, but then cleaves at a variable distance from the C-terminus. A typical cleavage is -Ala-Ala-|-Arg-Ala-Ala-Lys-Glu-Asn-Tyr-Ala-Leu-Ala-Ala.</text>
        <dbReference type="EC" id="3.4.21.102"/>
    </reaction>
</comment>
<evidence type="ECO:0000256" key="3">
    <source>
        <dbReference type="ARBA" id="ARBA00022801"/>
    </source>
</evidence>
<feature type="domain" description="PDZ" evidence="8">
    <location>
        <begin position="97"/>
        <end position="173"/>
    </location>
</feature>
<comment type="similarity">
    <text evidence="1 7">Belongs to the peptidase S41A family.</text>
</comment>
<dbReference type="PANTHER" id="PTHR32060:SF29">
    <property type="entry name" value="CARBOXY-TERMINAL PROCESSING PROTEASE CTPB"/>
    <property type="match status" value="1"/>
</dbReference>
<dbReference type="InterPro" id="IPR036034">
    <property type="entry name" value="PDZ_sf"/>
</dbReference>
<evidence type="ECO:0000256" key="2">
    <source>
        <dbReference type="ARBA" id="ARBA00022670"/>
    </source>
</evidence>
<dbReference type="InterPro" id="IPR001478">
    <property type="entry name" value="PDZ"/>
</dbReference>
<dbReference type="Pfam" id="PF13180">
    <property type="entry name" value="PDZ_2"/>
    <property type="match status" value="1"/>
</dbReference>
<dbReference type="InterPro" id="IPR004447">
    <property type="entry name" value="Peptidase_S41A"/>
</dbReference>
<dbReference type="GO" id="GO:0030288">
    <property type="term" value="C:outer membrane-bounded periplasmic space"/>
    <property type="evidence" value="ECO:0007669"/>
    <property type="project" value="TreeGrafter"/>
</dbReference>
<dbReference type="FunFam" id="3.30.750.44:FF:000001">
    <property type="entry name" value="S41 family peptidase"/>
    <property type="match status" value="1"/>
</dbReference>
<evidence type="ECO:0000259" key="8">
    <source>
        <dbReference type="PROSITE" id="PS50106"/>
    </source>
</evidence>
<sequence>MNRKWLAILMSGSLITGAGGTYIGMKWLDYKSPSELEQHTGKLPGVTLTEGTNHTTLAKVEQAYDLILQRYVEKVGEKQLIEGAIKGMLTTLDDPYSVYMDQNTAKQFSDSLDSSFEGIGAEVSESDGKIIIVSPFKNSPAEKAGVKPNDQIIKVDDTSVEGLDLYEATLKIRGKKGTTVKLEILRSGLKEPITVNIKRDEIPVETVHSAVKMENGEKIGYLELTSFSENTAEDFKKQLKELEKDEIEGLVIDVRGNPGGLLSSVEEILKELVTEKKPYVQIEMRDGEKKRYFSSLKREKDYPIVVLVDKGSASASEILAGALKEAQGYQVIGETTFGKGTVQQAVPMGDGSNIKLTLFKWLTPDGNWIHKQGVKPDIEVKQSELYQAHPLQIEKPLKIDMNNEQVKNAQTILKGLGYDPGRLDGYFNSRTELSVKAFQRQHTLNPTGEIDKKTAESLEAEVIKAVRKEENDLQLQTALKLAAVAASDLK</sequence>
<keyword evidence="3 7" id="KW-0378">Hydrolase</keyword>
<gene>
    <name evidence="9" type="primary">ctpB</name>
    <name evidence="9" type="ORF">NEOCIP111885_02133</name>
</gene>
<evidence type="ECO:0000256" key="5">
    <source>
        <dbReference type="ARBA" id="ARBA00051784"/>
    </source>
</evidence>
<dbReference type="PANTHER" id="PTHR32060">
    <property type="entry name" value="TAIL-SPECIFIC PROTEASE"/>
    <property type="match status" value="1"/>
</dbReference>
<dbReference type="InterPro" id="IPR036366">
    <property type="entry name" value="PGBDSf"/>
</dbReference>
<protein>
    <recommendedName>
        <fullName evidence="6">C-terminal processing peptidase</fullName>
        <ecNumber evidence="6">3.4.21.102</ecNumber>
    </recommendedName>
</protein>
<dbReference type="SMART" id="SM00245">
    <property type="entry name" value="TSPc"/>
    <property type="match status" value="1"/>
</dbReference>
<evidence type="ECO:0000256" key="1">
    <source>
        <dbReference type="ARBA" id="ARBA00009179"/>
    </source>
</evidence>
<dbReference type="RefSeq" id="WP_230496680.1">
    <property type="nucleotide sequence ID" value="NZ_CAKJTG010000010.1"/>
</dbReference>
<dbReference type="GO" id="GO:0004252">
    <property type="term" value="F:serine-type endopeptidase activity"/>
    <property type="evidence" value="ECO:0007669"/>
    <property type="project" value="UniProtKB-EC"/>
</dbReference>
<dbReference type="Gene3D" id="3.30.750.44">
    <property type="match status" value="1"/>
</dbReference>
<dbReference type="CDD" id="cd06782">
    <property type="entry name" value="cpPDZ_CPP-like"/>
    <property type="match status" value="1"/>
</dbReference>
<dbReference type="SMART" id="SM00228">
    <property type="entry name" value="PDZ"/>
    <property type="match status" value="1"/>
</dbReference>
<dbReference type="Pfam" id="PF03572">
    <property type="entry name" value="Peptidase_S41"/>
    <property type="match status" value="1"/>
</dbReference>
<dbReference type="SUPFAM" id="SSF50156">
    <property type="entry name" value="PDZ domain-like"/>
    <property type="match status" value="1"/>
</dbReference>
<dbReference type="InterPro" id="IPR036365">
    <property type="entry name" value="PGBD-like_sf"/>
</dbReference>
<evidence type="ECO:0000313" key="9">
    <source>
        <dbReference type="EMBL" id="CAG9608439.1"/>
    </source>
</evidence>
<dbReference type="Proteomes" id="UP000789845">
    <property type="component" value="Unassembled WGS sequence"/>
</dbReference>
<dbReference type="SUPFAM" id="SSF52096">
    <property type="entry name" value="ClpP/crotonase"/>
    <property type="match status" value="1"/>
</dbReference>
<dbReference type="InterPro" id="IPR005151">
    <property type="entry name" value="Tail-specific_protease"/>
</dbReference>
<dbReference type="InterPro" id="IPR055210">
    <property type="entry name" value="CtpA/B_N"/>
</dbReference>
<dbReference type="NCBIfam" id="TIGR00225">
    <property type="entry name" value="prc"/>
    <property type="match status" value="1"/>
</dbReference>
<dbReference type="Gene3D" id="3.90.226.10">
    <property type="entry name" value="2-enoyl-CoA Hydratase, Chain A, domain 1"/>
    <property type="match status" value="1"/>
</dbReference>
<dbReference type="InterPro" id="IPR002477">
    <property type="entry name" value="Peptidoglycan-bd-like"/>
</dbReference>
<organism evidence="9 10">
    <name type="scientific">Pseudoneobacillus rhizosphaerae</name>
    <dbReference type="NCBI Taxonomy" id="2880968"/>
    <lineage>
        <taxon>Bacteria</taxon>
        <taxon>Bacillati</taxon>
        <taxon>Bacillota</taxon>
        <taxon>Bacilli</taxon>
        <taxon>Bacillales</taxon>
        <taxon>Bacillaceae</taxon>
        <taxon>Pseudoneobacillus</taxon>
    </lineage>
</organism>
<proteinExistence type="inferred from homology"/>
<dbReference type="GO" id="GO:0007165">
    <property type="term" value="P:signal transduction"/>
    <property type="evidence" value="ECO:0007669"/>
    <property type="project" value="TreeGrafter"/>
</dbReference>
<dbReference type="Gene3D" id="1.10.101.10">
    <property type="entry name" value="PGBD-like superfamily/PGBD"/>
    <property type="match status" value="1"/>
</dbReference>
<dbReference type="EMBL" id="CAKJTG010000010">
    <property type="protein sequence ID" value="CAG9608439.1"/>
    <property type="molecule type" value="Genomic_DNA"/>
</dbReference>
<evidence type="ECO:0000313" key="10">
    <source>
        <dbReference type="Proteomes" id="UP000789845"/>
    </source>
</evidence>
<dbReference type="PROSITE" id="PS50106">
    <property type="entry name" value="PDZ"/>
    <property type="match status" value="1"/>
</dbReference>
<dbReference type="AlphaFoldDB" id="A0A9C7G9K9"/>
<evidence type="ECO:0000256" key="6">
    <source>
        <dbReference type="ARBA" id="ARBA00066637"/>
    </source>
</evidence>
<keyword evidence="10" id="KW-1185">Reference proteome</keyword>
<dbReference type="EC" id="3.4.21.102" evidence="6"/>
<dbReference type="Pfam" id="PF22694">
    <property type="entry name" value="CtpB_N-like"/>
    <property type="match status" value="1"/>
</dbReference>